<dbReference type="EMBL" id="MHJI01000023">
    <property type="protein sequence ID" value="OGY65094.1"/>
    <property type="molecule type" value="Genomic_DNA"/>
</dbReference>
<protein>
    <submittedName>
        <fullName evidence="2">Uncharacterized protein</fullName>
    </submittedName>
</protein>
<dbReference type="Proteomes" id="UP000178517">
    <property type="component" value="Unassembled WGS sequence"/>
</dbReference>
<feature type="transmembrane region" description="Helical" evidence="1">
    <location>
        <begin position="12"/>
        <end position="30"/>
    </location>
</feature>
<comment type="caution">
    <text evidence="2">The sequence shown here is derived from an EMBL/GenBank/DDBJ whole genome shotgun (WGS) entry which is preliminary data.</text>
</comment>
<sequence>MSFIDKHKHFLFPGIFVFSFFFWLTLFGVIDVTRAWTNPVGNPPAGSGGVSVSGGKVGIGTTSPQGKLDVSGGISIGSYAGVSVPPIGGIIASGFVGIGKSNPLAELDVEGTIKGLSLKFPTLGASFAEPGYVITSIDTEGRTEWKSPPNGFVGGSAAIGYIARFVSSTAVGTSTIYETDGKVGLNTVLPDGKFDVHGETNIGTPTGGPCCAGYYTLSLNDDGSNAPTLQFHDQDVAEGQIVLRTINGERAFVFESTQGPMKGKFTGDLLVEGDVIMGSNIGIAPVVISSGTVYAAQAIYQSGRGASEQVLYADSVNRYIVEAPAADVGRVVPLNPAIVSNFCRDKDGCTVSIQMINWDTMNYPSLVSNREERLFIAEEDVAGILPSRTWWQIQGTTENGYARGLDGDSVTHEWHVWDCILTDAENSTDSSNGRTDNAGQGGFGLLNVSGGSFSDITTMCRVVLFD</sequence>
<gene>
    <name evidence="2" type="ORF">A3A04_01630</name>
</gene>
<reference evidence="2 3" key="1">
    <citation type="journal article" date="2016" name="Nat. Commun.">
        <title>Thousands of microbial genomes shed light on interconnected biogeochemical processes in an aquifer system.</title>
        <authorList>
            <person name="Anantharaman K."/>
            <person name="Brown C.T."/>
            <person name="Hug L.A."/>
            <person name="Sharon I."/>
            <person name="Castelle C.J."/>
            <person name="Probst A.J."/>
            <person name="Thomas B.C."/>
            <person name="Singh A."/>
            <person name="Wilkins M.J."/>
            <person name="Karaoz U."/>
            <person name="Brodie E.L."/>
            <person name="Williams K.H."/>
            <person name="Hubbard S.S."/>
            <person name="Banfield J.F."/>
        </authorList>
    </citation>
    <scope>NUCLEOTIDE SEQUENCE [LARGE SCALE GENOMIC DNA]</scope>
</reference>
<keyword evidence="1" id="KW-1133">Transmembrane helix</keyword>
<name>A0A1G1ZKM5_9BACT</name>
<accession>A0A1G1ZKM5</accession>
<keyword evidence="1" id="KW-0812">Transmembrane</keyword>
<dbReference type="STRING" id="1798406.A3A04_01630"/>
<proteinExistence type="predicted"/>
<evidence type="ECO:0000256" key="1">
    <source>
        <dbReference type="SAM" id="Phobius"/>
    </source>
</evidence>
<dbReference type="AlphaFoldDB" id="A0A1G1ZKM5"/>
<organism evidence="2 3">
    <name type="scientific">Candidatus Harrisonbacteria bacterium RIFCSPLOWO2_01_FULL_40_28</name>
    <dbReference type="NCBI Taxonomy" id="1798406"/>
    <lineage>
        <taxon>Bacteria</taxon>
        <taxon>Candidatus Harrisoniibacteriota</taxon>
    </lineage>
</organism>
<keyword evidence="1" id="KW-0472">Membrane</keyword>
<evidence type="ECO:0000313" key="3">
    <source>
        <dbReference type="Proteomes" id="UP000178517"/>
    </source>
</evidence>
<evidence type="ECO:0000313" key="2">
    <source>
        <dbReference type="EMBL" id="OGY65094.1"/>
    </source>
</evidence>